<evidence type="ECO:0000256" key="1">
    <source>
        <dbReference type="ARBA" id="ARBA00004370"/>
    </source>
</evidence>
<dbReference type="Gene3D" id="3.30.1390.30">
    <property type="entry name" value="Penicillin-binding protein 2a, domain 3"/>
    <property type="match status" value="1"/>
</dbReference>
<dbReference type="AlphaFoldDB" id="A0A9D1WVB5"/>
<dbReference type="PANTHER" id="PTHR30627">
    <property type="entry name" value="PEPTIDOGLYCAN D,D-TRANSPEPTIDASE"/>
    <property type="match status" value="1"/>
</dbReference>
<dbReference type="Proteomes" id="UP000886721">
    <property type="component" value="Unassembled WGS sequence"/>
</dbReference>
<proteinExistence type="inferred from homology"/>
<organism evidence="7 8">
    <name type="scientific">Candidatus Anaerostipes excrementavium</name>
    <dbReference type="NCBI Taxonomy" id="2838463"/>
    <lineage>
        <taxon>Bacteria</taxon>
        <taxon>Bacillati</taxon>
        <taxon>Bacillota</taxon>
        <taxon>Clostridia</taxon>
        <taxon>Lachnospirales</taxon>
        <taxon>Lachnospiraceae</taxon>
        <taxon>Anaerostipes</taxon>
    </lineage>
</organism>
<dbReference type="InterPro" id="IPR012338">
    <property type="entry name" value="Beta-lactam/transpept-like"/>
</dbReference>
<dbReference type="InterPro" id="IPR036138">
    <property type="entry name" value="PBP_dimer_sf"/>
</dbReference>
<dbReference type="EMBL" id="DXEM01000019">
    <property type="protein sequence ID" value="HIX67716.1"/>
    <property type="molecule type" value="Genomic_DNA"/>
</dbReference>
<comment type="caution">
    <text evidence="7">The sequence shown here is derived from an EMBL/GenBank/DDBJ whole genome shotgun (WGS) entry which is preliminary data.</text>
</comment>
<evidence type="ECO:0000259" key="6">
    <source>
        <dbReference type="Pfam" id="PF05223"/>
    </source>
</evidence>
<comment type="similarity">
    <text evidence="2">Belongs to the transpeptidase family.</text>
</comment>
<gene>
    <name evidence="7" type="ORF">H9735_06255</name>
</gene>
<dbReference type="PANTHER" id="PTHR30627:SF25">
    <property type="entry name" value="PENICILLIN-BINDING PROTEIN 3"/>
    <property type="match status" value="1"/>
</dbReference>
<protein>
    <submittedName>
        <fullName evidence="7">Penicillin-binding transpeptidase domain-containing protein</fullName>
    </submittedName>
</protein>
<reference evidence="7" key="1">
    <citation type="journal article" date="2021" name="PeerJ">
        <title>Extensive microbial diversity within the chicken gut microbiome revealed by metagenomics and culture.</title>
        <authorList>
            <person name="Gilroy R."/>
            <person name="Ravi A."/>
            <person name="Getino M."/>
            <person name="Pursley I."/>
            <person name="Horton D.L."/>
            <person name="Alikhan N.F."/>
            <person name="Baker D."/>
            <person name="Gharbi K."/>
            <person name="Hall N."/>
            <person name="Watson M."/>
            <person name="Adriaenssens E.M."/>
            <person name="Foster-Nyarko E."/>
            <person name="Jarju S."/>
            <person name="Secka A."/>
            <person name="Antonio M."/>
            <person name="Oren A."/>
            <person name="Chaudhuri R.R."/>
            <person name="La Ragione R."/>
            <person name="Hildebrand F."/>
            <person name="Pallen M.J."/>
        </authorList>
    </citation>
    <scope>NUCLEOTIDE SEQUENCE</scope>
    <source>
        <strain evidence="7">CHK191-13928</strain>
    </source>
</reference>
<dbReference type="SUPFAM" id="SSF56601">
    <property type="entry name" value="beta-lactamase/transpeptidase-like"/>
    <property type="match status" value="1"/>
</dbReference>
<evidence type="ECO:0000256" key="3">
    <source>
        <dbReference type="ARBA" id="ARBA00023136"/>
    </source>
</evidence>
<dbReference type="GO" id="GO:0005886">
    <property type="term" value="C:plasma membrane"/>
    <property type="evidence" value="ECO:0007669"/>
    <property type="project" value="TreeGrafter"/>
</dbReference>
<evidence type="ECO:0000259" key="4">
    <source>
        <dbReference type="Pfam" id="PF00905"/>
    </source>
</evidence>
<reference evidence="7" key="2">
    <citation type="submission" date="2021-04" db="EMBL/GenBank/DDBJ databases">
        <authorList>
            <person name="Gilroy R."/>
        </authorList>
    </citation>
    <scope>NUCLEOTIDE SEQUENCE</scope>
    <source>
        <strain evidence="7">CHK191-13928</strain>
    </source>
</reference>
<comment type="subcellular location">
    <subcellularLocation>
        <location evidence="1">Membrane</location>
    </subcellularLocation>
</comment>
<dbReference type="GO" id="GO:0008658">
    <property type="term" value="F:penicillin binding"/>
    <property type="evidence" value="ECO:0007669"/>
    <property type="project" value="InterPro"/>
</dbReference>
<dbReference type="SUPFAM" id="SSF54427">
    <property type="entry name" value="NTF2-like"/>
    <property type="match status" value="1"/>
</dbReference>
<dbReference type="InterPro" id="IPR050515">
    <property type="entry name" value="Beta-lactam/transpept"/>
</dbReference>
<dbReference type="InterPro" id="IPR007887">
    <property type="entry name" value="MecA_N"/>
</dbReference>
<feature type="domain" description="Penicillin-binding protein transpeptidase" evidence="4">
    <location>
        <begin position="327"/>
        <end position="633"/>
    </location>
</feature>
<dbReference type="InterPro" id="IPR032710">
    <property type="entry name" value="NTF2-like_dom_sf"/>
</dbReference>
<dbReference type="InterPro" id="IPR001460">
    <property type="entry name" value="PCN-bd_Tpept"/>
</dbReference>
<dbReference type="Gene3D" id="3.90.1310.10">
    <property type="entry name" value="Penicillin-binding protein 2a (Domain 2)"/>
    <property type="match status" value="1"/>
</dbReference>
<evidence type="ECO:0000313" key="8">
    <source>
        <dbReference type="Proteomes" id="UP000886721"/>
    </source>
</evidence>
<dbReference type="GO" id="GO:0071555">
    <property type="term" value="P:cell wall organization"/>
    <property type="evidence" value="ECO:0007669"/>
    <property type="project" value="TreeGrafter"/>
</dbReference>
<dbReference type="SUPFAM" id="SSF56519">
    <property type="entry name" value="Penicillin binding protein dimerisation domain"/>
    <property type="match status" value="1"/>
</dbReference>
<evidence type="ECO:0000259" key="5">
    <source>
        <dbReference type="Pfam" id="PF03717"/>
    </source>
</evidence>
<dbReference type="GO" id="GO:0046677">
    <property type="term" value="P:response to antibiotic"/>
    <property type="evidence" value="ECO:0007669"/>
    <property type="project" value="InterPro"/>
</dbReference>
<dbReference type="Gene3D" id="3.40.710.10">
    <property type="entry name" value="DD-peptidase/beta-lactamase superfamily"/>
    <property type="match status" value="1"/>
</dbReference>
<feature type="domain" description="NTF2-like N-terminal transpeptidase" evidence="6">
    <location>
        <begin position="38"/>
        <end position="141"/>
    </location>
</feature>
<feature type="domain" description="Penicillin-binding protein dimerisation" evidence="5">
    <location>
        <begin position="149"/>
        <end position="291"/>
    </location>
</feature>
<keyword evidence="3" id="KW-0472">Membrane</keyword>
<evidence type="ECO:0000256" key="2">
    <source>
        <dbReference type="ARBA" id="ARBA00007171"/>
    </source>
</evidence>
<dbReference type="GO" id="GO:0071972">
    <property type="term" value="F:peptidoglycan L,D-transpeptidase activity"/>
    <property type="evidence" value="ECO:0007669"/>
    <property type="project" value="TreeGrafter"/>
</dbReference>
<sequence>MTRVKKTLMGVAVLLAAAGAILFVKNHILNSPGNLLLRYMAYLEDGKYGEMYAMLDEDSQKSISKEAFIARNRNIYEGISMKHLNVQVTSKKREETVAYRVEMETSAGNIQFSTKTRFMKEHGTYKMDWDDSVIFPDLTSEDKVKVQTIEAKRGKITDRDGILLAGQGEVDSIGIVPGKMEDDTVRRLAKALDLTEEEINKKLEQKWVKDTSFVPIQTMDGYPDEVLDIGGIMVSGTIQRVYPLGEAAAHLTGYVQNGEGKAGLEKLYDEKLKGKDGKMISIQDENGRTKKKLAIKPEENGQDLQTTIDRDLQQEIYEQFKKDKGAHCAMDPKSGEILALVSTPSYDNQALSWGMSQEDWKSLSQDEALPMQNRWKAVWCPGSSMKPIIGAIGLTEGKFTAEEDFGNNGTSWQKDKSWGGYYVTTLHGYQNHNLRNAMIYSDNIYFAQAALKIGGDLLQKELEAIGFGEELSFDFGLTKSSYGESDGFESEIQLADSGYGQGKIMMNPVHMLSIYSAFENQGDMLLPRLTKEKNEKEKIWKTKVFSEKAVDQIKDSMEAVIDDAHGTGHQAKTQGLKIFGKTGTAEIKDSKEDVSGTELGWFVTFTKKNGKDDEVEMISMVEDVKGRGGSGYVVGKTKKILEAYMLE</sequence>
<dbReference type="Pfam" id="PF03717">
    <property type="entry name" value="PBP_dimer"/>
    <property type="match status" value="1"/>
</dbReference>
<name>A0A9D1WVB5_9FIRM</name>
<evidence type="ECO:0000313" key="7">
    <source>
        <dbReference type="EMBL" id="HIX67716.1"/>
    </source>
</evidence>
<dbReference type="Pfam" id="PF05223">
    <property type="entry name" value="MecA_N"/>
    <property type="match status" value="1"/>
</dbReference>
<dbReference type="Pfam" id="PF00905">
    <property type="entry name" value="Transpeptidase"/>
    <property type="match status" value="1"/>
</dbReference>
<accession>A0A9D1WVB5</accession>
<dbReference type="Gene3D" id="3.10.450.100">
    <property type="entry name" value="NTF2-like, domain 1"/>
    <property type="match status" value="1"/>
</dbReference>
<dbReference type="InterPro" id="IPR005311">
    <property type="entry name" value="PBP_dimer"/>
</dbReference>